<evidence type="ECO:0000256" key="1">
    <source>
        <dbReference type="ARBA" id="ARBA00023015"/>
    </source>
</evidence>
<keyword evidence="1" id="KW-0805">Transcription regulation</keyword>
<dbReference type="Pfam" id="PF00392">
    <property type="entry name" value="GntR"/>
    <property type="match status" value="1"/>
</dbReference>
<dbReference type="InterPro" id="IPR000524">
    <property type="entry name" value="Tscrpt_reg_HTH_GntR"/>
</dbReference>
<evidence type="ECO:0000256" key="2">
    <source>
        <dbReference type="ARBA" id="ARBA00023125"/>
    </source>
</evidence>
<evidence type="ECO:0000259" key="5">
    <source>
        <dbReference type="PROSITE" id="PS50949"/>
    </source>
</evidence>
<sequence length="268" mass="29056">MARSAGSVRYLEIAEWLRELVFNAAPGARLPSDAEVAARFSVSRMTARSAIQQLVNENLIVRRQGAGTFTREAPLHRHEGLLMSFTADMGRRGLRASSRLITAELRGGSPPETAALRLPDGNKVVAIKRVRLADETPLALETAVIPPDYVSVLSTDLESGSLHDALTGLGHAPVVAHSWISSRLASASEAALLSVSTSEPLLVERRIVEDERGEPVEFTETAYIASRYVIDAVFVADTANARRPVHEMRHRPPRSTSLAQRAAPTAPE</sequence>
<reference evidence="6 7" key="1">
    <citation type="submission" date="2019-06" db="EMBL/GenBank/DDBJ databases">
        <authorList>
            <person name="De-Chao Zhang Q."/>
        </authorList>
    </citation>
    <scope>NUCLEOTIDE SEQUENCE [LARGE SCALE GENOMIC DNA]</scope>
    <source>
        <strain evidence="6 7">KN1116</strain>
    </source>
</reference>
<evidence type="ECO:0000256" key="3">
    <source>
        <dbReference type="ARBA" id="ARBA00023163"/>
    </source>
</evidence>
<dbReference type="Gene3D" id="3.40.1410.10">
    <property type="entry name" value="Chorismate lyase-like"/>
    <property type="match status" value="1"/>
</dbReference>
<dbReference type="SMART" id="SM00345">
    <property type="entry name" value="HTH_GNTR"/>
    <property type="match status" value="1"/>
</dbReference>
<dbReference type="EMBL" id="VIKT02000004">
    <property type="protein sequence ID" value="NHF62342.1"/>
    <property type="molecule type" value="Genomic_DNA"/>
</dbReference>
<dbReference type="InterPro" id="IPR028978">
    <property type="entry name" value="Chorismate_lyase_/UTRA_dom_sf"/>
</dbReference>
<evidence type="ECO:0000313" key="7">
    <source>
        <dbReference type="Proteomes" id="UP000818266"/>
    </source>
</evidence>
<dbReference type="PANTHER" id="PTHR44846:SF1">
    <property type="entry name" value="MANNOSYL-D-GLYCERATE TRANSPORT_METABOLISM SYSTEM REPRESSOR MNGR-RELATED"/>
    <property type="match status" value="1"/>
</dbReference>
<organism evidence="6 7">
    <name type="scientific">Microcella pacifica</name>
    <dbReference type="NCBI Taxonomy" id="2591847"/>
    <lineage>
        <taxon>Bacteria</taxon>
        <taxon>Bacillati</taxon>
        <taxon>Actinomycetota</taxon>
        <taxon>Actinomycetes</taxon>
        <taxon>Micrococcales</taxon>
        <taxon>Microbacteriaceae</taxon>
        <taxon>Microcella</taxon>
    </lineage>
</organism>
<accession>A0A9E5MEA7</accession>
<dbReference type="GO" id="GO:0045892">
    <property type="term" value="P:negative regulation of DNA-templated transcription"/>
    <property type="evidence" value="ECO:0007669"/>
    <property type="project" value="TreeGrafter"/>
</dbReference>
<gene>
    <name evidence="6" type="ORF">FK219_003640</name>
</gene>
<feature type="domain" description="HTH gntR-type" evidence="5">
    <location>
        <begin position="7"/>
        <end position="73"/>
    </location>
</feature>
<proteinExistence type="predicted"/>
<reference evidence="6 7" key="2">
    <citation type="submission" date="2020-03" db="EMBL/GenBank/DDBJ databases">
        <title>Chryseoglobus sp. isolated from a deep-sea seamount.</title>
        <authorList>
            <person name="Zhang D.-C."/>
        </authorList>
    </citation>
    <scope>NUCLEOTIDE SEQUENCE [LARGE SCALE GENOMIC DNA]</scope>
    <source>
        <strain evidence="6 7">KN1116</strain>
    </source>
</reference>
<dbReference type="PRINTS" id="PR00035">
    <property type="entry name" value="HTHGNTR"/>
</dbReference>
<dbReference type="SUPFAM" id="SSF46785">
    <property type="entry name" value="Winged helix' DNA-binding domain"/>
    <property type="match status" value="1"/>
</dbReference>
<dbReference type="InterPro" id="IPR050679">
    <property type="entry name" value="Bact_HTH_transcr_reg"/>
</dbReference>
<dbReference type="Pfam" id="PF07702">
    <property type="entry name" value="UTRA"/>
    <property type="match status" value="1"/>
</dbReference>
<dbReference type="CDD" id="cd07377">
    <property type="entry name" value="WHTH_GntR"/>
    <property type="match status" value="1"/>
</dbReference>
<dbReference type="Proteomes" id="UP000818266">
    <property type="component" value="Unassembled WGS sequence"/>
</dbReference>
<dbReference type="PROSITE" id="PS50949">
    <property type="entry name" value="HTH_GNTR"/>
    <property type="match status" value="1"/>
</dbReference>
<evidence type="ECO:0000256" key="4">
    <source>
        <dbReference type="SAM" id="MobiDB-lite"/>
    </source>
</evidence>
<comment type="caution">
    <text evidence="6">The sequence shown here is derived from an EMBL/GenBank/DDBJ whole genome shotgun (WGS) entry which is preliminary data.</text>
</comment>
<protein>
    <submittedName>
        <fullName evidence="6">GntR family transcriptional regulator</fullName>
    </submittedName>
</protein>
<feature type="region of interest" description="Disordered" evidence="4">
    <location>
        <begin position="244"/>
        <end position="268"/>
    </location>
</feature>
<dbReference type="SMART" id="SM00866">
    <property type="entry name" value="UTRA"/>
    <property type="match status" value="1"/>
</dbReference>
<keyword evidence="2" id="KW-0238">DNA-binding</keyword>
<dbReference type="RefSeq" id="WP_165638038.1">
    <property type="nucleotide sequence ID" value="NZ_VIKT02000004.1"/>
</dbReference>
<name>A0A9E5MEA7_9MICO</name>
<dbReference type="SUPFAM" id="SSF64288">
    <property type="entry name" value="Chorismate lyase-like"/>
    <property type="match status" value="1"/>
</dbReference>
<evidence type="ECO:0000313" key="6">
    <source>
        <dbReference type="EMBL" id="NHF62342.1"/>
    </source>
</evidence>
<keyword evidence="7" id="KW-1185">Reference proteome</keyword>
<dbReference type="InterPro" id="IPR036390">
    <property type="entry name" value="WH_DNA-bd_sf"/>
</dbReference>
<dbReference type="InterPro" id="IPR036388">
    <property type="entry name" value="WH-like_DNA-bd_sf"/>
</dbReference>
<keyword evidence="3" id="KW-0804">Transcription</keyword>
<dbReference type="AlphaFoldDB" id="A0A9E5MEA7"/>
<dbReference type="InterPro" id="IPR011663">
    <property type="entry name" value="UTRA"/>
</dbReference>
<dbReference type="PANTHER" id="PTHR44846">
    <property type="entry name" value="MANNOSYL-D-GLYCERATE TRANSPORT/METABOLISM SYSTEM REPRESSOR MNGR-RELATED"/>
    <property type="match status" value="1"/>
</dbReference>
<dbReference type="GO" id="GO:0003677">
    <property type="term" value="F:DNA binding"/>
    <property type="evidence" value="ECO:0007669"/>
    <property type="project" value="UniProtKB-KW"/>
</dbReference>
<dbReference type="GO" id="GO:0003700">
    <property type="term" value="F:DNA-binding transcription factor activity"/>
    <property type="evidence" value="ECO:0007669"/>
    <property type="project" value="InterPro"/>
</dbReference>
<dbReference type="Gene3D" id="1.10.10.10">
    <property type="entry name" value="Winged helix-like DNA-binding domain superfamily/Winged helix DNA-binding domain"/>
    <property type="match status" value="1"/>
</dbReference>